<evidence type="ECO:0000313" key="3">
    <source>
        <dbReference type="Proteomes" id="UP000187266"/>
    </source>
</evidence>
<organism evidence="2 3">
    <name type="scientific">Brevirhabdus pacifica</name>
    <dbReference type="NCBI Taxonomy" id="1267768"/>
    <lineage>
        <taxon>Bacteria</taxon>
        <taxon>Pseudomonadati</taxon>
        <taxon>Pseudomonadota</taxon>
        <taxon>Alphaproteobacteria</taxon>
        <taxon>Rhodobacterales</taxon>
        <taxon>Paracoccaceae</taxon>
        <taxon>Brevirhabdus</taxon>
    </lineage>
</organism>
<accession>A0A1U7DG13</accession>
<keyword evidence="1" id="KW-0812">Transmembrane</keyword>
<name>A0A1U7DG13_9RHOB</name>
<keyword evidence="1" id="KW-0472">Membrane</keyword>
<feature type="transmembrane region" description="Helical" evidence="1">
    <location>
        <begin position="49"/>
        <end position="69"/>
    </location>
</feature>
<sequence>MGPTLPRGRGLHRDRLSATPPIPADLRLLSAVPALLALLALLLGGDAPLLVLGGIAIPLLSVLTMARGLRPGPDRDGDRLADLCW</sequence>
<gene>
    <name evidence="2" type="ORF">BV394_02965</name>
</gene>
<dbReference type="EMBL" id="CP019124">
    <property type="protein sequence ID" value="APX88818.1"/>
    <property type="molecule type" value="Genomic_DNA"/>
</dbReference>
<dbReference type="Proteomes" id="UP000187266">
    <property type="component" value="Chromosome"/>
</dbReference>
<reference evidence="2 3" key="1">
    <citation type="submission" date="2017-01" db="EMBL/GenBank/DDBJ databases">
        <title>Genomic analysis of Xuhuaishuia manganoxidans DY6-4.</title>
        <authorList>
            <person name="Wang X."/>
        </authorList>
    </citation>
    <scope>NUCLEOTIDE SEQUENCE [LARGE SCALE GENOMIC DNA]</scope>
    <source>
        <strain evidence="2 3">DY6-4</strain>
    </source>
</reference>
<evidence type="ECO:0000256" key="1">
    <source>
        <dbReference type="SAM" id="Phobius"/>
    </source>
</evidence>
<dbReference type="RefSeq" id="WP_076978841.1">
    <property type="nucleotide sequence ID" value="NZ_CP019124.1"/>
</dbReference>
<protein>
    <submittedName>
        <fullName evidence="2">Uncharacterized protein</fullName>
    </submittedName>
</protein>
<keyword evidence="3" id="KW-1185">Reference proteome</keyword>
<evidence type="ECO:0000313" key="2">
    <source>
        <dbReference type="EMBL" id="APX88818.1"/>
    </source>
</evidence>
<dbReference type="AlphaFoldDB" id="A0A1U7DG13"/>
<proteinExistence type="predicted"/>
<keyword evidence="1" id="KW-1133">Transmembrane helix</keyword>